<keyword evidence="2 9" id="KW-0328">Glycosyltransferase</keyword>
<evidence type="ECO:0000256" key="2">
    <source>
        <dbReference type="ARBA" id="ARBA00022676"/>
    </source>
</evidence>
<dbReference type="InterPro" id="IPR050256">
    <property type="entry name" value="Glycosyltransferase_2"/>
</dbReference>
<sequence>MEKLKISVVTPVFNEEEVIGHFHARTRAVLDSLPNIDATIVFVLDRCTDNSRGVLREIVARDPKSKLIALSSRFGHQMSLFAGIEKSRDADAVIMMDSDLQHPPELIPEMIAAYQRGFDVVYTTRRENEDAGMMRSVLGNMFYKLLSRISNVPITANAADFRLISKRVVDVLVNEFREQNVFLRGIIPWVGFNQQGLEYNAEPRFAGKSKYSLSRMVRLAADGILSFSTKPLQIGIFVGVGFACLAFLFAVYAIVSYFIDRSIPSGWTTIAVLLLLFSGVQLIVIGVLGSYIGGIYQEVKRRPRYIIEEEVSHDQAR</sequence>
<dbReference type="Pfam" id="PF00535">
    <property type="entry name" value="Glycos_transf_2"/>
    <property type="match status" value="1"/>
</dbReference>
<protein>
    <submittedName>
        <fullName evidence="9">Glycosyltransferase family 2 protein</fullName>
        <ecNumber evidence="9">2.4.-.-</ecNumber>
    </submittedName>
</protein>
<dbReference type="GO" id="GO:0016757">
    <property type="term" value="F:glycosyltransferase activity"/>
    <property type="evidence" value="ECO:0007669"/>
    <property type="project" value="UniProtKB-KW"/>
</dbReference>
<reference evidence="9 10" key="1">
    <citation type="submission" date="2024-01" db="EMBL/GenBank/DDBJ databases">
        <title>The diversity of rhizobia nodulating Mimosa spp. in eleven states of Brazil covering several biomes is determined by host plant, location, and edaphic factors.</title>
        <authorList>
            <person name="Rouws L."/>
            <person name="Barauna A."/>
            <person name="Beukes C."/>
            <person name="De Faria S.M."/>
            <person name="Gross E."/>
            <person name="Dos Reis Junior F.B."/>
            <person name="Simon M."/>
            <person name="Maluk M."/>
            <person name="Odee D.W."/>
            <person name="Kenicer G."/>
            <person name="Young J.P.W."/>
            <person name="Reis V.M."/>
            <person name="Zilli J."/>
            <person name="James E.K."/>
        </authorList>
    </citation>
    <scope>NUCLEOTIDE SEQUENCE [LARGE SCALE GENOMIC DNA]</scope>
    <source>
        <strain evidence="9 10">JHI1651</strain>
    </source>
</reference>
<comment type="caution">
    <text evidence="9">The sequence shown here is derived from an EMBL/GenBank/DDBJ whole genome shotgun (WGS) entry which is preliminary data.</text>
</comment>
<organism evidence="9 10">
    <name type="scientific">Paraburkholderia caribensis</name>
    <dbReference type="NCBI Taxonomy" id="75105"/>
    <lineage>
        <taxon>Bacteria</taxon>
        <taxon>Pseudomonadati</taxon>
        <taxon>Pseudomonadota</taxon>
        <taxon>Betaproteobacteria</taxon>
        <taxon>Burkholderiales</taxon>
        <taxon>Burkholderiaceae</taxon>
        <taxon>Paraburkholderia</taxon>
    </lineage>
</organism>
<dbReference type="PANTHER" id="PTHR48090">
    <property type="entry name" value="UNDECAPRENYL-PHOSPHATE 4-DEOXY-4-FORMAMIDO-L-ARABINOSE TRANSFERASE-RELATED"/>
    <property type="match status" value="1"/>
</dbReference>
<evidence type="ECO:0000313" key="9">
    <source>
        <dbReference type="EMBL" id="MEO1753412.1"/>
    </source>
</evidence>
<feature type="transmembrane region" description="Helical" evidence="7">
    <location>
        <begin position="234"/>
        <end position="259"/>
    </location>
</feature>
<dbReference type="RefSeq" id="WP_252670861.1">
    <property type="nucleotide sequence ID" value="NZ_JAKUCO010000005.1"/>
</dbReference>
<evidence type="ECO:0000256" key="7">
    <source>
        <dbReference type="SAM" id="Phobius"/>
    </source>
</evidence>
<gene>
    <name evidence="9" type="ORF">VOI32_05650</name>
</gene>
<dbReference type="InterPro" id="IPR029044">
    <property type="entry name" value="Nucleotide-diphossugar_trans"/>
</dbReference>
<name>A0ABV0DTR5_9BURK</name>
<dbReference type="SUPFAM" id="SSF53448">
    <property type="entry name" value="Nucleotide-diphospho-sugar transferases"/>
    <property type="match status" value="1"/>
</dbReference>
<dbReference type="PANTHER" id="PTHR48090:SF1">
    <property type="entry name" value="PROPHAGE BACTOPRENOL GLUCOSYL TRANSFERASE HOMOLOG"/>
    <property type="match status" value="1"/>
</dbReference>
<dbReference type="Gene3D" id="3.90.550.10">
    <property type="entry name" value="Spore Coat Polysaccharide Biosynthesis Protein SpsA, Chain A"/>
    <property type="match status" value="1"/>
</dbReference>
<feature type="transmembrane region" description="Helical" evidence="7">
    <location>
        <begin position="271"/>
        <end position="296"/>
    </location>
</feature>
<dbReference type="EC" id="2.4.-.-" evidence="9"/>
<evidence type="ECO:0000259" key="8">
    <source>
        <dbReference type="Pfam" id="PF00535"/>
    </source>
</evidence>
<evidence type="ECO:0000256" key="4">
    <source>
        <dbReference type="ARBA" id="ARBA00022692"/>
    </source>
</evidence>
<keyword evidence="5 7" id="KW-1133">Transmembrane helix</keyword>
<evidence type="ECO:0000256" key="5">
    <source>
        <dbReference type="ARBA" id="ARBA00022989"/>
    </source>
</evidence>
<evidence type="ECO:0000313" key="10">
    <source>
        <dbReference type="Proteomes" id="UP001462961"/>
    </source>
</evidence>
<evidence type="ECO:0000256" key="3">
    <source>
        <dbReference type="ARBA" id="ARBA00022679"/>
    </source>
</evidence>
<dbReference type="CDD" id="cd04187">
    <property type="entry name" value="DPM1_like_bac"/>
    <property type="match status" value="1"/>
</dbReference>
<dbReference type="Proteomes" id="UP001462961">
    <property type="component" value="Unassembled WGS sequence"/>
</dbReference>
<accession>A0ABV0DTR5</accession>
<keyword evidence="10" id="KW-1185">Reference proteome</keyword>
<evidence type="ECO:0000256" key="1">
    <source>
        <dbReference type="ARBA" id="ARBA00004141"/>
    </source>
</evidence>
<dbReference type="InterPro" id="IPR001173">
    <property type="entry name" value="Glyco_trans_2-like"/>
</dbReference>
<keyword evidence="3 9" id="KW-0808">Transferase</keyword>
<comment type="subcellular location">
    <subcellularLocation>
        <location evidence="1">Membrane</location>
        <topology evidence="1">Multi-pass membrane protein</topology>
    </subcellularLocation>
</comment>
<keyword evidence="6 7" id="KW-0472">Membrane</keyword>
<proteinExistence type="predicted"/>
<dbReference type="EMBL" id="JAYLVJ010000005">
    <property type="protein sequence ID" value="MEO1753412.1"/>
    <property type="molecule type" value="Genomic_DNA"/>
</dbReference>
<evidence type="ECO:0000256" key="6">
    <source>
        <dbReference type="ARBA" id="ARBA00023136"/>
    </source>
</evidence>
<feature type="domain" description="Glycosyltransferase 2-like" evidence="8">
    <location>
        <begin position="7"/>
        <end position="170"/>
    </location>
</feature>
<keyword evidence="4 7" id="KW-0812">Transmembrane</keyword>